<dbReference type="Proteomes" id="UP000199679">
    <property type="component" value="Chromosome I"/>
</dbReference>
<dbReference type="InterPro" id="IPR051045">
    <property type="entry name" value="TonB-dependent_transducer"/>
</dbReference>
<feature type="transmembrane region" description="Helical" evidence="11">
    <location>
        <begin position="41"/>
        <end position="60"/>
    </location>
</feature>
<keyword evidence="4" id="KW-1003">Cell membrane</keyword>
<sequence>MLISKFDLYKSEWLELVFDDRNKAYGAYELRQHYSRTMLKSMAIAFLTITGIALLIGVLIKPVAKAIVPTETIIPVTLKDYVHQAVVHPPKPITHIHQPAAPRALTVPTKAYIPFVVSPKPAITEPPKVSTLPGNIGPVDVKGTTTTTGPVDVPGKGGPGIDPGTVSNEPVNVGGLDVMPQPFGGASAWSKFLQKHLRYPDGAVNDHIQGKVWLSFIIERDGHLSNITVDRGPGYGLDEEALRVLKLAPAWKPGMQNGQPVRVKYNIPINFQLGDDGN</sequence>
<dbReference type="PANTHER" id="PTHR33446">
    <property type="entry name" value="PROTEIN TONB-RELATED"/>
    <property type="match status" value="1"/>
</dbReference>
<feature type="compositionally biased region" description="Low complexity" evidence="10">
    <location>
        <begin position="145"/>
        <end position="154"/>
    </location>
</feature>
<evidence type="ECO:0000256" key="3">
    <source>
        <dbReference type="ARBA" id="ARBA00022448"/>
    </source>
</evidence>
<evidence type="ECO:0000256" key="11">
    <source>
        <dbReference type="SAM" id="Phobius"/>
    </source>
</evidence>
<feature type="domain" description="TonB C-terminal" evidence="12">
    <location>
        <begin position="184"/>
        <end position="278"/>
    </location>
</feature>
<evidence type="ECO:0000256" key="2">
    <source>
        <dbReference type="ARBA" id="ARBA00006555"/>
    </source>
</evidence>
<evidence type="ECO:0000313" key="14">
    <source>
        <dbReference type="Proteomes" id="UP000199679"/>
    </source>
</evidence>
<keyword evidence="3" id="KW-0813">Transport</keyword>
<dbReference type="NCBIfam" id="TIGR01352">
    <property type="entry name" value="tonB_Cterm"/>
    <property type="match status" value="1"/>
</dbReference>
<organism evidence="13 14">
    <name type="scientific">Mucilaginibacter mallensis</name>
    <dbReference type="NCBI Taxonomy" id="652787"/>
    <lineage>
        <taxon>Bacteria</taxon>
        <taxon>Pseudomonadati</taxon>
        <taxon>Bacteroidota</taxon>
        <taxon>Sphingobacteriia</taxon>
        <taxon>Sphingobacteriales</taxon>
        <taxon>Sphingobacteriaceae</taxon>
        <taxon>Mucilaginibacter</taxon>
    </lineage>
</organism>
<evidence type="ECO:0000256" key="8">
    <source>
        <dbReference type="ARBA" id="ARBA00022989"/>
    </source>
</evidence>
<dbReference type="PANTHER" id="PTHR33446:SF2">
    <property type="entry name" value="PROTEIN TONB"/>
    <property type="match status" value="1"/>
</dbReference>
<evidence type="ECO:0000256" key="4">
    <source>
        <dbReference type="ARBA" id="ARBA00022475"/>
    </source>
</evidence>
<dbReference type="InterPro" id="IPR037682">
    <property type="entry name" value="TonB_C"/>
</dbReference>
<dbReference type="GO" id="GO:0098797">
    <property type="term" value="C:plasma membrane protein complex"/>
    <property type="evidence" value="ECO:0007669"/>
    <property type="project" value="TreeGrafter"/>
</dbReference>
<keyword evidence="5" id="KW-0997">Cell inner membrane</keyword>
<evidence type="ECO:0000256" key="5">
    <source>
        <dbReference type="ARBA" id="ARBA00022519"/>
    </source>
</evidence>
<keyword evidence="14" id="KW-1185">Reference proteome</keyword>
<dbReference type="GO" id="GO:0031992">
    <property type="term" value="F:energy transducer activity"/>
    <property type="evidence" value="ECO:0007669"/>
    <property type="project" value="TreeGrafter"/>
</dbReference>
<reference evidence="13 14" key="1">
    <citation type="submission" date="2016-10" db="EMBL/GenBank/DDBJ databases">
        <authorList>
            <person name="de Groot N.N."/>
        </authorList>
    </citation>
    <scope>NUCLEOTIDE SEQUENCE [LARGE SCALE GENOMIC DNA]</scope>
    <source>
        <strain evidence="13 14">MP1X4</strain>
    </source>
</reference>
<dbReference type="InterPro" id="IPR006260">
    <property type="entry name" value="TonB/TolA_C"/>
</dbReference>
<dbReference type="GO" id="GO:0055085">
    <property type="term" value="P:transmembrane transport"/>
    <property type="evidence" value="ECO:0007669"/>
    <property type="project" value="InterPro"/>
</dbReference>
<evidence type="ECO:0000256" key="7">
    <source>
        <dbReference type="ARBA" id="ARBA00022927"/>
    </source>
</evidence>
<evidence type="ECO:0000256" key="10">
    <source>
        <dbReference type="SAM" id="MobiDB-lite"/>
    </source>
</evidence>
<keyword evidence="8 11" id="KW-1133">Transmembrane helix</keyword>
<comment type="similarity">
    <text evidence="2">Belongs to the TonB family.</text>
</comment>
<name>A0A1H1TXJ6_MUCMA</name>
<evidence type="ECO:0000313" key="13">
    <source>
        <dbReference type="EMBL" id="SDS64957.1"/>
    </source>
</evidence>
<dbReference type="PROSITE" id="PS52015">
    <property type="entry name" value="TONB_CTD"/>
    <property type="match status" value="1"/>
</dbReference>
<dbReference type="OrthoDB" id="649093at2"/>
<comment type="subcellular location">
    <subcellularLocation>
        <location evidence="1">Cell inner membrane</location>
        <topology evidence="1">Single-pass membrane protein</topology>
        <orientation evidence="1">Periplasmic side</orientation>
    </subcellularLocation>
</comment>
<dbReference type="AlphaFoldDB" id="A0A1H1TXJ6"/>
<dbReference type="RefSeq" id="WP_091370903.1">
    <property type="nucleotide sequence ID" value="NZ_LT629740.1"/>
</dbReference>
<dbReference type="Gene3D" id="3.30.1150.10">
    <property type="match status" value="1"/>
</dbReference>
<keyword evidence="7" id="KW-0653">Protein transport</keyword>
<evidence type="ECO:0000259" key="12">
    <source>
        <dbReference type="PROSITE" id="PS52015"/>
    </source>
</evidence>
<dbReference type="EMBL" id="LT629740">
    <property type="protein sequence ID" value="SDS64957.1"/>
    <property type="molecule type" value="Genomic_DNA"/>
</dbReference>
<evidence type="ECO:0000256" key="9">
    <source>
        <dbReference type="ARBA" id="ARBA00023136"/>
    </source>
</evidence>
<feature type="region of interest" description="Disordered" evidence="10">
    <location>
        <begin position="145"/>
        <end position="168"/>
    </location>
</feature>
<keyword evidence="6 11" id="KW-0812">Transmembrane</keyword>
<protein>
    <submittedName>
        <fullName evidence="13">Outer membrane transport energization protein TonB</fullName>
    </submittedName>
</protein>
<gene>
    <name evidence="13" type="ORF">SAMN05216490_1544</name>
</gene>
<dbReference type="GO" id="GO:0015031">
    <property type="term" value="P:protein transport"/>
    <property type="evidence" value="ECO:0007669"/>
    <property type="project" value="UniProtKB-KW"/>
</dbReference>
<evidence type="ECO:0000256" key="1">
    <source>
        <dbReference type="ARBA" id="ARBA00004383"/>
    </source>
</evidence>
<keyword evidence="9 11" id="KW-0472">Membrane</keyword>
<dbReference type="SUPFAM" id="SSF74653">
    <property type="entry name" value="TolA/TonB C-terminal domain"/>
    <property type="match status" value="1"/>
</dbReference>
<evidence type="ECO:0000256" key="6">
    <source>
        <dbReference type="ARBA" id="ARBA00022692"/>
    </source>
</evidence>
<accession>A0A1H1TXJ6</accession>
<dbReference type="Pfam" id="PF03544">
    <property type="entry name" value="TonB_C"/>
    <property type="match status" value="1"/>
</dbReference>
<proteinExistence type="inferred from homology"/>
<dbReference type="STRING" id="652787.SAMN05216490_1544"/>